<evidence type="ECO:0000256" key="1">
    <source>
        <dbReference type="SAM" id="Phobius"/>
    </source>
</evidence>
<name>A0A1H2Z2N1_9RHOB</name>
<sequence>MDRSASYLWVKRSLYVALSVFVLFLHLLPLDAKPDRLPFPDVLIALTYAWVLRRPEYVPILMIAIVMFTADLLLQRPPGLLAALVVLGAAYLHSAAVGMKDTGFVSEWTTVGAVITVVFVLNRLILAILSVQQATLGPVVAQVVLTIAIYPVMVLFSQSAFGVRRKSVADSTMPRVRS</sequence>
<keyword evidence="1" id="KW-0472">Membrane</keyword>
<proteinExistence type="predicted"/>
<feature type="transmembrane region" description="Helical" evidence="1">
    <location>
        <begin position="80"/>
        <end position="99"/>
    </location>
</feature>
<keyword evidence="1" id="KW-0812">Transmembrane</keyword>
<dbReference type="Proteomes" id="UP000183400">
    <property type="component" value="Unassembled WGS sequence"/>
</dbReference>
<dbReference type="RefSeq" id="WP_074736882.1">
    <property type="nucleotide sequence ID" value="NZ_FNNP01000003.1"/>
</dbReference>
<feature type="transmembrane region" description="Helical" evidence="1">
    <location>
        <begin position="136"/>
        <end position="156"/>
    </location>
</feature>
<dbReference type="EMBL" id="FNNP01000003">
    <property type="protein sequence ID" value="SDX11680.1"/>
    <property type="molecule type" value="Genomic_DNA"/>
</dbReference>
<evidence type="ECO:0000313" key="2">
    <source>
        <dbReference type="EMBL" id="SDX11680.1"/>
    </source>
</evidence>
<dbReference type="AlphaFoldDB" id="A0A1H2Z2N1"/>
<dbReference type="STRING" id="985054.SAMN05444358_10372"/>
<gene>
    <name evidence="2" type="ORF">SAMN05444358_10372</name>
</gene>
<keyword evidence="3" id="KW-1185">Reference proteome</keyword>
<accession>A0A1H2Z2N1</accession>
<evidence type="ECO:0000313" key="3">
    <source>
        <dbReference type="Proteomes" id="UP000183400"/>
    </source>
</evidence>
<feature type="transmembrane region" description="Helical" evidence="1">
    <location>
        <begin position="12"/>
        <end position="30"/>
    </location>
</feature>
<reference evidence="3" key="1">
    <citation type="submission" date="2016-10" db="EMBL/GenBank/DDBJ databases">
        <authorList>
            <person name="Varghese N."/>
            <person name="Submissions S."/>
        </authorList>
    </citation>
    <scope>NUCLEOTIDE SEQUENCE [LARGE SCALE GENOMIC DNA]</scope>
    <source>
        <strain evidence="3">DSM 27839</strain>
    </source>
</reference>
<feature type="transmembrane region" description="Helical" evidence="1">
    <location>
        <begin position="111"/>
        <end position="130"/>
    </location>
</feature>
<dbReference type="OrthoDB" id="7629477at2"/>
<protein>
    <submittedName>
        <fullName evidence="2">Rod shape-determining protein MreD</fullName>
    </submittedName>
</protein>
<organism evidence="2 3">
    <name type="scientific">Ruegeria halocynthiae</name>
    <dbReference type="NCBI Taxonomy" id="985054"/>
    <lineage>
        <taxon>Bacteria</taxon>
        <taxon>Pseudomonadati</taxon>
        <taxon>Pseudomonadota</taxon>
        <taxon>Alphaproteobacteria</taxon>
        <taxon>Rhodobacterales</taxon>
        <taxon>Roseobacteraceae</taxon>
        <taxon>Ruegeria</taxon>
    </lineage>
</organism>
<keyword evidence="1" id="KW-1133">Transmembrane helix</keyword>